<dbReference type="Proteomes" id="UP000502415">
    <property type="component" value="Chromosome"/>
</dbReference>
<evidence type="ECO:0000313" key="2">
    <source>
        <dbReference type="Proteomes" id="UP000502415"/>
    </source>
</evidence>
<dbReference type="RefSeq" id="WP_169433541.1">
    <property type="nucleotide sequence ID" value="NZ_CP051685.1"/>
</dbReference>
<dbReference type="EMBL" id="CP051685">
    <property type="protein sequence ID" value="QJD98641.1"/>
    <property type="molecule type" value="Genomic_DNA"/>
</dbReference>
<protein>
    <submittedName>
        <fullName evidence="1">Uncharacterized protein</fullName>
    </submittedName>
</protein>
<reference evidence="1 2" key="1">
    <citation type="submission" date="2020-04" db="EMBL/GenBank/DDBJ databases">
        <title>Genome sequencing of novel species.</title>
        <authorList>
            <person name="Heo J."/>
            <person name="Kim S.-J."/>
            <person name="Kim J.-S."/>
            <person name="Hong S.-B."/>
            <person name="Kwon S.-W."/>
        </authorList>
    </citation>
    <scope>NUCLEOTIDE SEQUENCE [LARGE SCALE GENOMIC DNA]</scope>
    <source>
        <strain evidence="1 2">GN2-R2</strain>
    </source>
</reference>
<name>A0A7Z2VTC5_9BURK</name>
<evidence type="ECO:0000313" key="1">
    <source>
        <dbReference type="EMBL" id="QJD98641.1"/>
    </source>
</evidence>
<gene>
    <name evidence="1" type="ORF">HH212_00115</name>
</gene>
<keyword evidence="2" id="KW-1185">Reference proteome</keyword>
<organism evidence="1 2">
    <name type="scientific">Massilia forsythiae</name>
    <dbReference type="NCBI Taxonomy" id="2728020"/>
    <lineage>
        <taxon>Bacteria</taxon>
        <taxon>Pseudomonadati</taxon>
        <taxon>Pseudomonadota</taxon>
        <taxon>Betaproteobacteria</taxon>
        <taxon>Burkholderiales</taxon>
        <taxon>Oxalobacteraceae</taxon>
        <taxon>Telluria group</taxon>
        <taxon>Massilia</taxon>
    </lineage>
</organism>
<dbReference type="AlphaFoldDB" id="A0A7Z2VTC5"/>
<proteinExistence type="predicted"/>
<dbReference type="KEGG" id="mfy:HH212_00115"/>
<sequence length="51" mass="6206">MPQTTKPNPEQVRVWMQQRQEQNRPPPSLEEIRRQLGWELVKAEREAKQPR</sequence>
<accession>A0A7Z2VTC5</accession>